<dbReference type="PANTHER" id="PTHR13903">
    <property type="entry name" value="PIRIN-RELATED"/>
    <property type="match status" value="1"/>
</dbReference>
<evidence type="ECO:0000313" key="6">
    <source>
        <dbReference type="EMBL" id="BET26861.1"/>
    </source>
</evidence>
<dbReference type="InterPro" id="IPR003829">
    <property type="entry name" value="Pirin_N_dom"/>
</dbReference>
<dbReference type="EMBL" id="AP028947">
    <property type="protein sequence ID" value="BET26861.1"/>
    <property type="molecule type" value="Genomic_DNA"/>
</dbReference>
<accession>A0AA86MEC1</accession>
<dbReference type="PIRSF" id="PIRSF006232">
    <property type="entry name" value="Pirin"/>
    <property type="match status" value="1"/>
</dbReference>
<dbReference type="InterPro" id="IPR008778">
    <property type="entry name" value="Pirin_C_dom"/>
</dbReference>
<dbReference type="Proteomes" id="UP001329151">
    <property type="component" value="Chromosome"/>
</dbReference>
<dbReference type="AlphaFoldDB" id="A0AA86MEC1"/>
<dbReference type="RefSeq" id="WP_130555708.1">
    <property type="nucleotide sequence ID" value="NZ_AP028947.1"/>
</dbReference>
<dbReference type="CDD" id="cd02909">
    <property type="entry name" value="cupin_pirin_N"/>
    <property type="match status" value="1"/>
</dbReference>
<evidence type="ECO:0000259" key="5">
    <source>
        <dbReference type="Pfam" id="PF05726"/>
    </source>
</evidence>
<feature type="domain" description="Pirin C-terminal" evidence="5">
    <location>
        <begin position="179"/>
        <end position="269"/>
    </location>
</feature>
<keyword evidence="2" id="KW-0479">Metal-binding</keyword>
<dbReference type="Pfam" id="PF05726">
    <property type="entry name" value="Pirin_C"/>
    <property type="match status" value="1"/>
</dbReference>
<name>A0AA86MEC1_9BURK</name>
<gene>
    <name evidence="6" type="ORF">RGQ30_23620</name>
</gene>
<feature type="binding site" evidence="2">
    <location>
        <position position="57"/>
    </location>
    <ligand>
        <name>Fe cation</name>
        <dbReference type="ChEBI" id="CHEBI:24875"/>
    </ligand>
</feature>
<organism evidence="6 7">
    <name type="scientific">Limnobacter thiooxidans</name>
    <dbReference type="NCBI Taxonomy" id="131080"/>
    <lineage>
        <taxon>Bacteria</taxon>
        <taxon>Pseudomonadati</taxon>
        <taxon>Pseudomonadota</taxon>
        <taxon>Betaproteobacteria</taxon>
        <taxon>Burkholderiales</taxon>
        <taxon>Burkholderiaceae</taxon>
        <taxon>Limnobacter</taxon>
    </lineage>
</organism>
<evidence type="ECO:0000256" key="1">
    <source>
        <dbReference type="ARBA" id="ARBA00008416"/>
    </source>
</evidence>
<dbReference type="Pfam" id="PF02678">
    <property type="entry name" value="Pirin"/>
    <property type="match status" value="1"/>
</dbReference>
<comment type="similarity">
    <text evidence="1 3">Belongs to the pirin family.</text>
</comment>
<dbReference type="SUPFAM" id="SSF51182">
    <property type="entry name" value="RmlC-like cupins"/>
    <property type="match status" value="1"/>
</dbReference>
<dbReference type="KEGG" id="lto:RGQ30_23620"/>
<keyword evidence="7" id="KW-1185">Reference proteome</keyword>
<evidence type="ECO:0000256" key="2">
    <source>
        <dbReference type="PIRSR" id="PIRSR006232-1"/>
    </source>
</evidence>
<dbReference type="PANTHER" id="PTHR13903:SF8">
    <property type="entry name" value="PIRIN"/>
    <property type="match status" value="1"/>
</dbReference>
<comment type="cofactor">
    <cofactor evidence="2">
        <name>Fe cation</name>
        <dbReference type="ChEBI" id="CHEBI:24875"/>
    </cofactor>
    <text evidence="2">Binds 1 Fe cation per subunit.</text>
</comment>
<dbReference type="GO" id="GO:0046872">
    <property type="term" value="F:metal ion binding"/>
    <property type="evidence" value="ECO:0007669"/>
    <property type="project" value="UniProtKB-KW"/>
</dbReference>
<feature type="domain" description="Pirin N-terminal" evidence="4">
    <location>
        <begin position="20"/>
        <end position="119"/>
    </location>
</feature>
<feature type="binding site" evidence="2">
    <location>
        <position position="103"/>
    </location>
    <ligand>
        <name>Fe cation</name>
        <dbReference type="ChEBI" id="CHEBI:24875"/>
    </ligand>
</feature>
<dbReference type="Gene3D" id="2.60.120.10">
    <property type="entry name" value="Jelly Rolls"/>
    <property type="match status" value="2"/>
</dbReference>
<dbReference type="InterPro" id="IPR012093">
    <property type="entry name" value="Pirin"/>
</dbReference>
<dbReference type="InterPro" id="IPR011051">
    <property type="entry name" value="RmlC_Cupin_sf"/>
</dbReference>
<feature type="binding site" evidence="2">
    <location>
        <position position="101"/>
    </location>
    <ligand>
        <name>Fe cation</name>
        <dbReference type="ChEBI" id="CHEBI:24875"/>
    </ligand>
</feature>
<evidence type="ECO:0000256" key="3">
    <source>
        <dbReference type="RuleBase" id="RU003457"/>
    </source>
</evidence>
<sequence>MNKIKRIELRTADLGEGMLVKRALPSRQQRMVGAWCFLDHAGPVHFESGKGMHVAAHPHTALQTFTWLIDGEVLHKDSMGNELIIRPGQVNLMTAGRGIVHTEDSIVNSPNLHAAQLWIALPETLADCEPDFAHYSELPLWHSAGVQFTLLAGSYGEFQSPTAVHSPILGMDLLSVSGGVAKLQLNPEFEYGFLTLTGQVNVQGESYSIDEFAYLEKGGSTLELELGTDSRVLLLGGVPFEKPVQMWWNFVGHSKEAIAAAQQAWEQGNSRFGAVKDPASPTGESLRLTAPVLPWK</sequence>
<proteinExistence type="inferred from homology"/>
<keyword evidence="2" id="KW-0408">Iron</keyword>
<evidence type="ECO:0000313" key="7">
    <source>
        <dbReference type="Proteomes" id="UP001329151"/>
    </source>
</evidence>
<evidence type="ECO:0000259" key="4">
    <source>
        <dbReference type="Pfam" id="PF02678"/>
    </source>
</evidence>
<dbReference type="InterPro" id="IPR014710">
    <property type="entry name" value="RmlC-like_jellyroll"/>
</dbReference>
<feature type="binding site" evidence="2">
    <location>
        <position position="59"/>
    </location>
    <ligand>
        <name>Fe cation</name>
        <dbReference type="ChEBI" id="CHEBI:24875"/>
    </ligand>
</feature>
<protein>
    <submittedName>
        <fullName evidence="6">Pirin family protein</fullName>
    </submittedName>
</protein>
<reference evidence="6 7" key="1">
    <citation type="submission" date="2023-10" db="EMBL/GenBank/DDBJ databases">
        <title>Complete Genome Sequence of Limnobacter thiooxidans CS-K2T, Isolated from freshwater lake sediments in Bavaria, Germany.</title>
        <authorList>
            <person name="Naruki M."/>
            <person name="Watanabe A."/>
            <person name="Warashina T."/>
            <person name="Morita T."/>
            <person name="Arakawa K."/>
        </authorList>
    </citation>
    <scope>NUCLEOTIDE SEQUENCE [LARGE SCALE GENOMIC DNA]</scope>
    <source>
        <strain evidence="6 7">CS-K2</strain>
    </source>
</reference>